<feature type="domain" description="Bacterial alpha-L-rhamnosidase N-terminal" evidence="5">
    <location>
        <begin position="293"/>
        <end position="365"/>
    </location>
</feature>
<dbReference type="InterPro" id="IPR013783">
    <property type="entry name" value="Ig-like_fold"/>
</dbReference>
<dbReference type="Pfam" id="PF08531">
    <property type="entry name" value="Bac_rhamnosid_N"/>
    <property type="match status" value="2"/>
</dbReference>
<dbReference type="Gene3D" id="2.60.120.260">
    <property type="entry name" value="Galactose-binding domain-like"/>
    <property type="match status" value="3"/>
</dbReference>
<dbReference type="RefSeq" id="XP_031929334.1">
    <property type="nucleotide sequence ID" value="XM_032072263.1"/>
</dbReference>
<evidence type="ECO:0000259" key="6">
    <source>
        <dbReference type="Pfam" id="PF17389"/>
    </source>
</evidence>
<dbReference type="InterPro" id="IPR035396">
    <property type="entry name" value="Bac_rhamnosid6H"/>
</dbReference>
<reference evidence="8 9" key="1">
    <citation type="submission" date="2019-04" db="EMBL/GenBank/DDBJ databases">
        <title>Friends and foes A comparative genomics studyof 23 Aspergillus species from section Flavi.</title>
        <authorList>
            <consortium name="DOE Joint Genome Institute"/>
            <person name="Kjaerbolling I."/>
            <person name="Vesth T."/>
            <person name="Frisvad J.C."/>
            <person name="Nybo J.L."/>
            <person name="Theobald S."/>
            <person name="Kildgaard S."/>
            <person name="Isbrandt T."/>
            <person name="Kuo A."/>
            <person name="Sato A."/>
            <person name="Lyhne E.K."/>
            <person name="Kogle M.E."/>
            <person name="Wiebenga A."/>
            <person name="Kun R.S."/>
            <person name="Lubbers R.J."/>
            <person name="Makela M.R."/>
            <person name="Barry K."/>
            <person name="Chovatia M."/>
            <person name="Clum A."/>
            <person name="Daum C."/>
            <person name="Haridas S."/>
            <person name="He G."/>
            <person name="LaButti K."/>
            <person name="Lipzen A."/>
            <person name="Mondo S."/>
            <person name="Riley R."/>
            <person name="Salamov A."/>
            <person name="Simmons B.A."/>
            <person name="Magnuson J.K."/>
            <person name="Henrissat B."/>
            <person name="Mortensen U.H."/>
            <person name="Larsen T.O."/>
            <person name="Devries R.P."/>
            <person name="Grigoriev I.V."/>
            <person name="Machida M."/>
            <person name="Baker S.E."/>
            <person name="Andersen M.R."/>
        </authorList>
    </citation>
    <scope>NUCLEOTIDE SEQUENCE [LARGE SCALE GENOMIC DNA]</scope>
    <source>
        <strain evidence="8 9">CBS 763.97</strain>
    </source>
</reference>
<dbReference type="Pfam" id="PF25788">
    <property type="entry name" value="Ig_Rha78A_N"/>
    <property type="match status" value="1"/>
</dbReference>
<feature type="domain" description="Alpha-L-rhamnosidase C-terminal" evidence="7">
    <location>
        <begin position="1056"/>
        <end position="1120"/>
    </location>
</feature>
<dbReference type="Gene3D" id="1.50.10.10">
    <property type="match status" value="1"/>
</dbReference>
<dbReference type="SUPFAM" id="SSF48208">
    <property type="entry name" value="Six-hairpin glycosidases"/>
    <property type="match status" value="1"/>
</dbReference>
<dbReference type="InterPro" id="IPR035398">
    <property type="entry name" value="Bac_rhamnosid_C"/>
</dbReference>
<dbReference type="EC" id="3.2.1.40" evidence="2"/>
<dbReference type="InterPro" id="IPR013737">
    <property type="entry name" value="Bac_rhamnosid_N"/>
</dbReference>
<dbReference type="Proteomes" id="UP000326268">
    <property type="component" value="Unassembled WGS sequence"/>
</dbReference>
<name>A0A5N7A9D2_9EURO</name>
<evidence type="ECO:0000259" key="5">
    <source>
        <dbReference type="Pfam" id="PF08531"/>
    </source>
</evidence>
<sequence>MRSNRNGQQRKDTQATPAARLPQYPSTAVAVPFKVCSMDLVNAATDKGLSIGAINTVFIRRDDDSGDIGLISTARVKKHRGWSRYLGWWLKVTLWARYKDADDIAIEIPKGGEGFKMWLCNIPALTGTLLMLLLALSRAAVQVTHLTVDGRTDSPLDLGNSRPTLTWQINQTHNCDESVCPGDRQTAYEIQAAKTIADLSEGRLIWDSGKVDSNQQQVRFGRELKSRDSIAWHVRVWDAYGDASDWSWTATWTTGLLEQTDWGEARWIDYPGRTENQPLPLFARQFDISHNKTIDFARLYLAGIGLHHATVNGEEVTDEVLAPGYSNWQLSTEYRTYDVKKWLQPGTNVIGVSLGNGPAYVRRSVKNPSVGRISPYSWWESQLKGNGTLVEDALAGSITIQLNATSGYHVGGSINIDTGGGGEKLESRTITAISNKTVTFAPGLTLNHDAGAEVTGSGNNIAASDASAGAAVTPRLIGRLEITYSDDSKTTVVTNRSWRTTLGPLVTDAWYSGSDYNATREQVGWDRPGADLKSKPWIASGLAPPPNLATRLVARAAEPVKIQERLIPVSVTAPVPGSWVFDFGQNIAGFPLLNLPELPAGTTIKVAPAESLAANGTVDQTSLGPGDRGRDLFITYTTAGRSGGESWHPKFNYFGMQWVQVTGLPSGYKPSLDLITGLRVQADVSVASSFTSSSARLNRIHKMAWYSMASNIISVFTDCPGREKLPYPADFTQPFGALARNFQFPAFLRTAMHHLVEGQSIANTSMAGNVALKTPVYDWGYSGRFGDEINWGNAIVLVPSLLYDLYGDTTVMTAYYDRLVDFVHYIQREKARGHIVDASLGDWVEDGPQTSGRITGTWGYYLTIRAMARIANLTGHQADADRYNDLSHNIRNAFNSAFWNDTSRRYTNTGNNGTSNATQAAQALALDSGLVPEKHRKEVLNALVELTYDYPSRDGKGPHLSGGQIGLGPIVRALSAGGRDEVLWEALQQNDRPSYGYFMAPTKANPDGFTTIGEEWDRSSSKNHMILAQIDEWLHAGVVGIQPTALTTISSTWENRLIFQPKLVGDLSSASGTYQMLQGEARCEWQRTAEGNFNLTVTVPANAEAEVRLPSVGKVKASQRAKFVRVDNSYTIYAVPAGTHVFSSETHGLEG</sequence>
<evidence type="ECO:0000259" key="7">
    <source>
        <dbReference type="Pfam" id="PF17390"/>
    </source>
</evidence>
<dbReference type="EMBL" id="ML737616">
    <property type="protein sequence ID" value="KAE8366253.1"/>
    <property type="molecule type" value="Genomic_DNA"/>
</dbReference>
<evidence type="ECO:0000259" key="4">
    <source>
        <dbReference type="Pfam" id="PF05592"/>
    </source>
</evidence>
<evidence type="ECO:0000256" key="2">
    <source>
        <dbReference type="ARBA" id="ARBA00012652"/>
    </source>
</evidence>
<dbReference type="InterPro" id="IPR012341">
    <property type="entry name" value="6hp_glycosidase-like_sf"/>
</dbReference>
<organism evidence="8 9">
    <name type="scientific">Aspergillus caelatus</name>
    <dbReference type="NCBI Taxonomy" id="61420"/>
    <lineage>
        <taxon>Eukaryota</taxon>
        <taxon>Fungi</taxon>
        <taxon>Dikarya</taxon>
        <taxon>Ascomycota</taxon>
        <taxon>Pezizomycotina</taxon>
        <taxon>Eurotiomycetes</taxon>
        <taxon>Eurotiomycetidae</taxon>
        <taxon>Eurotiales</taxon>
        <taxon>Aspergillaceae</taxon>
        <taxon>Aspergillus</taxon>
        <taxon>Aspergillus subgen. Circumdati</taxon>
    </lineage>
</organism>
<feature type="domain" description="Alpha-L-rhamnosidase six-hairpin glycosidase" evidence="6">
    <location>
        <begin position="687"/>
        <end position="1038"/>
    </location>
</feature>
<evidence type="ECO:0000256" key="1">
    <source>
        <dbReference type="ARBA" id="ARBA00001445"/>
    </source>
</evidence>
<dbReference type="Pfam" id="PF05592">
    <property type="entry name" value="Bac_rhamnosid"/>
    <property type="match status" value="1"/>
</dbReference>
<dbReference type="InterPro" id="IPR016007">
    <property type="entry name" value="Alpha_rhamnosid"/>
</dbReference>
<gene>
    <name evidence="8" type="ORF">BDV27DRAFT_156109</name>
</gene>
<dbReference type="OrthoDB" id="4445184at2759"/>
<dbReference type="Gene3D" id="2.60.420.10">
    <property type="entry name" value="Maltose phosphorylase, domain 3"/>
    <property type="match status" value="1"/>
</dbReference>
<protein>
    <recommendedName>
        <fullName evidence="2">alpha-L-rhamnosidase</fullName>
        <ecNumber evidence="2">3.2.1.40</ecNumber>
    </recommendedName>
</protein>
<keyword evidence="3" id="KW-0378">Hydrolase</keyword>
<dbReference type="Pfam" id="PF17389">
    <property type="entry name" value="Bac_rhamnosid6H"/>
    <property type="match status" value="1"/>
</dbReference>
<dbReference type="Gene3D" id="2.60.40.10">
    <property type="entry name" value="Immunoglobulins"/>
    <property type="match status" value="1"/>
</dbReference>
<evidence type="ECO:0000256" key="3">
    <source>
        <dbReference type="ARBA" id="ARBA00022801"/>
    </source>
</evidence>
<dbReference type="InterPro" id="IPR008902">
    <property type="entry name" value="Rhamnosid_concanavalin"/>
</dbReference>
<evidence type="ECO:0000313" key="8">
    <source>
        <dbReference type="EMBL" id="KAE8366253.1"/>
    </source>
</evidence>
<feature type="domain" description="Alpha-L-rhamnosidase concanavalin-like" evidence="4">
    <location>
        <begin position="576"/>
        <end position="670"/>
    </location>
</feature>
<proteinExistence type="predicted"/>
<accession>A0A5N7A9D2</accession>
<dbReference type="GO" id="GO:0005975">
    <property type="term" value="P:carbohydrate metabolic process"/>
    <property type="evidence" value="ECO:0007669"/>
    <property type="project" value="InterPro"/>
</dbReference>
<dbReference type="GeneID" id="43656709"/>
<comment type="catalytic activity">
    <reaction evidence="1">
        <text>Hydrolysis of terminal non-reducing alpha-L-rhamnose residues in alpha-L-rhamnosides.</text>
        <dbReference type="EC" id="3.2.1.40"/>
    </reaction>
</comment>
<dbReference type="PANTHER" id="PTHR33307">
    <property type="entry name" value="ALPHA-RHAMNOSIDASE (EUROFUNG)"/>
    <property type="match status" value="1"/>
</dbReference>
<keyword evidence="9" id="KW-1185">Reference proteome</keyword>
<dbReference type="AlphaFoldDB" id="A0A5N7A9D2"/>
<evidence type="ECO:0000313" key="9">
    <source>
        <dbReference type="Proteomes" id="UP000326268"/>
    </source>
</evidence>
<dbReference type="GO" id="GO:0030596">
    <property type="term" value="F:alpha-L-rhamnosidase activity"/>
    <property type="evidence" value="ECO:0007669"/>
    <property type="project" value="UniProtKB-EC"/>
</dbReference>
<dbReference type="Pfam" id="PF17390">
    <property type="entry name" value="Bac_rhamnosid_C"/>
    <property type="match status" value="1"/>
</dbReference>
<dbReference type="InterPro" id="IPR008928">
    <property type="entry name" value="6-hairpin_glycosidase_sf"/>
</dbReference>
<dbReference type="PANTHER" id="PTHR33307:SF11">
    <property type="entry name" value="ALPHA-L-RHAMNOSIDASE"/>
    <property type="match status" value="1"/>
</dbReference>
<feature type="domain" description="Bacterial alpha-L-rhamnosidase N-terminal" evidence="5">
    <location>
        <begin position="473"/>
        <end position="564"/>
    </location>
</feature>